<proteinExistence type="predicted"/>
<sequence length="458" mass="51915">MSTILSIHGVRIVLIAAFLVAVALVFVLQDGHRASAHLIENVVQSGRPEEKQKPPAVKYIPSPTWTTPAVKDPFPALAVATVAPPIPPWNAPKPDLHTHYGLDYEPPLFIGFTRTWPILLQAVVSYITAGWPPSSIHVVENTGVQHANADGKLSQQNPFFLNHTQLRLLGVNIVRAPVLMNFAQLQNYFTYLARENGWPWYFWSHMDVLVLSYEDGLDGVTPRAGEDGYKTVYELCLAELNATRYADDKDHWADRFFAYDHLTLVNRAAYEDVGGWDTFIPYYMNDCDMHSRLLMKGWTQRDARAGIITDVSAVLDDLGALYRPQHGVNPSFTDPNAPAPQVREGTERRETRDGIANNRTSRPVPAVESGYWVRLRETADRMFHYKHGSRGRNTWQLGQQGGMGEPFYYPARGVAEAIDVLTEAGREVFRRKWGHRDCDLLTGTRLRHGDQWRVERDW</sequence>
<evidence type="ECO:0000313" key="2">
    <source>
        <dbReference type="EMBL" id="KAK4077562.1"/>
    </source>
</evidence>
<keyword evidence="3" id="KW-1185">Reference proteome</keyword>
<protein>
    <recommendedName>
        <fullName evidence="4">Glycosyl transferase family 8 protein</fullName>
    </recommendedName>
</protein>
<reference evidence="2 3" key="1">
    <citation type="journal article" date="2024" name="Microbiol. Resour. Announc.">
        <title>Genome annotations for the ascomycete fungi Trichoderma harzianum, Trichoderma aggressivum, and Purpureocillium lilacinum.</title>
        <authorList>
            <person name="Beijen E.P.W."/>
            <person name="Ohm R.A."/>
        </authorList>
    </citation>
    <scope>NUCLEOTIDE SEQUENCE [LARGE SCALE GENOMIC DNA]</scope>
    <source>
        <strain evidence="2 3">CBS 150709</strain>
    </source>
</reference>
<accession>A0ABR0BH63</accession>
<dbReference type="EMBL" id="JAWRVI010000098">
    <property type="protein sequence ID" value="KAK4077562.1"/>
    <property type="molecule type" value="Genomic_DNA"/>
</dbReference>
<name>A0ABR0BH63_PURLI</name>
<evidence type="ECO:0008006" key="4">
    <source>
        <dbReference type="Google" id="ProtNLM"/>
    </source>
</evidence>
<dbReference type="Proteomes" id="UP001287286">
    <property type="component" value="Unassembled WGS sequence"/>
</dbReference>
<gene>
    <name evidence="2" type="ORF">Purlil1_12324</name>
</gene>
<dbReference type="InterPro" id="IPR029044">
    <property type="entry name" value="Nucleotide-diphossugar_trans"/>
</dbReference>
<dbReference type="SUPFAM" id="SSF53448">
    <property type="entry name" value="Nucleotide-diphospho-sugar transferases"/>
    <property type="match status" value="1"/>
</dbReference>
<comment type="caution">
    <text evidence="2">The sequence shown here is derived from an EMBL/GenBank/DDBJ whole genome shotgun (WGS) entry which is preliminary data.</text>
</comment>
<evidence type="ECO:0000256" key="1">
    <source>
        <dbReference type="SAM" id="MobiDB-lite"/>
    </source>
</evidence>
<feature type="compositionally biased region" description="Basic and acidic residues" evidence="1">
    <location>
        <begin position="344"/>
        <end position="353"/>
    </location>
</feature>
<feature type="region of interest" description="Disordered" evidence="1">
    <location>
        <begin position="326"/>
        <end position="361"/>
    </location>
</feature>
<evidence type="ECO:0000313" key="3">
    <source>
        <dbReference type="Proteomes" id="UP001287286"/>
    </source>
</evidence>
<organism evidence="2 3">
    <name type="scientific">Purpureocillium lilacinum</name>
    <name type="common">Paecilomyces lilacinus</name>
    <dbReference type="NCBI Taxonomy" id="33203"/>
    <lineage>
        <taxon>Eukaryota</taxon>
        <taxon>Fungi</taxon>
        <taxon>Dikarya</taxon>
        <taxon>Ascomycota</taxon>
        <taxon>Pezizomycotina</taxon>
        <taxon>Sordariomycetes</taxon>
        <taxon>Hypocreomycetidae</taxon>
        <taxon>Hypocreales</taxon>
        <taxon>Ophiocordycipitaceae</taxon>
        <taxon>Purpureocillium</taxon>
    </lineage>
</organism>